<keyword evidence="7" id="KW-1185">Reference proteome</keyword>
<dbReference type="EMBL" id="RAQM01000006">
    <property type="protein sequence ID" value="RKF04762.1"/>
    <property type="molecule type" value="Genomic_DNA"/>
</dbReference>
<dbReference type="AlphaFoldDB" id="A0A420E3U4"/>
<evidence type="ECO:0000313" key="7">
    <source>
        <dbReference type="Proteomes" id="UP000285780"/>
    </source>
</evidence>
<accession>A0A420E3U4</accession>
<sequence>MKLFKKSLKIVLLLLVLLSVGVWLFTKTLHPTYKGELALANISDKVTVYYDEVGVPHINAQNQLDAYTALGYVHAQDRLWQMELIRRIAAGRLAEVFGKDLVRVDKFFSGLGIEEAAEKTIQELDKNSEAYKLTEAYLNGINQFIEEGATPLEFYLVGLDKENYTVKDVYNVFGYMAFSFAIAHKTDPLLTEVKEKLGESYVNELLNSFDKNLTLNKTTNKEAIKAEMSVAVNEIIEQLPVAPFIGSNSWVIAPPKTKNGKVIFANDPHITFSQPSVWYQNHIKTPDFEIYGFNLALMPFPLLGHNKEYAYGLTMLANDDLNFYVEENNPENPLEYKTPQGYKKYELCDKHIKIKGGKDTTYQVKVSKHGPIMNGLIEHITDDRPVAMNWIYTQLPNKLLEASYKMSHASSLQDFKTGTAQIHAPGLNVMYGDAKGNVGWFASAKLYELRDSLSSKMYLNGASGNDEIVEYLDFEENPQAENPSWNYVYSANNQPDSVRGKLYPGYYQPEDRAKRIVQLLEPKNDFTKEDVAEMIYDVTSPVVPEIGRELLNSVDKSTLSPSAKKAYLVLEKWDGEYLKTNVAPTIYNRFLYEFLTATYKDELGDSFQLFIDTQLQDQVLAEQAKREQSVWWDDISTTNKVETRNEIITTAFQKSITFLQNQLGENVENWTWNRVISVEYEHAIGKAGGLLRKFFNVGPFETIGGNEVINNQIFKLDSTGVYKIHGGPSTRRVIDFSDVENSIAILPTGQSGNVFSPYYKDQAQKYVDGEFVKMSLNEVAIKKSKNKLVFLPKE</sequence>
<dbReference type="SUPFAM" id="SSF56235">
    <property type="entry name" value="N-terminal nucleophile aminohydrolases (Ntn hydrolases)"/>
    <property type="match status" value="1"/>
</dbReference>
<dbReference type="InterPro" id="IPR043147">
    <property type="entry name" value="Penicillin_amidase_A-knob"/>
</dbReference>
<dbReference type="Gene3D" id="1.10.1400.10">
    <property type="match status" value="1"/>
</dbReference>
<keyword evidence="2" id="KW-0378">Hydrolase</keyword>
<dbReference type="InterPro" id="IPR043146">
    <property type="entry name" value="Penicillin_amidase_N_B-knob"/>
</dbReference>
<name>A0A420E3U4_9FLAO</name>
<dbReference type="InterPro" id="IPR023343">
    <property type="entry name" value="Penicillin_amidase_dom1"/>
</dbReference>
<organism evidence="6 7">
    <name type="scientific">Tenacibaculum lutimaris</name>
    <dbReference type="NCBI Taxonomy" id="285258"/>
    <lineage>
        <taxon>Bacteria</taxon>
        <taxon>Pseudomonadati</taxon>
        <taxon>Bacteroidota</taxon>
        <taxon>Flavobacteriia</taxon>
        <taxon>Flavobacteriales</taxon>
        <taxon>Flavobacteriaceae</taxon>
        <taxon>Tenacibaculum</taxon>
    </lineage>
</organism>
<dbReference type="CDD" id="cd03747">
    <property type="entry name" value="Ntn_PGA_like"/>
    <property type="match status" value="1"/>
</dbReference>
<dbReference type="GO" id="GO:0016811">
    <property type="term" value="F:hydrolase activity, acting on carbon-nitrogen (but not peptide) bonds, in linear amides"/>
    <property type="evidence" value="ECO:0007669"/>
    <property type="project" value="InterPro"/>
</dbReference>
<dbReference type="Pfam" id="PF01804">
    <property type="entry name" value="Penicil_amidase"/>
    <property type="match status" value="1"/>
</dbReference>
<dbReference type="PANTHER" id="PTHR34218:SF5">
    <property type="entry name" value="PENICILLIN ACYLASE FAMILY PROTEIN"/>
    <property type="match status" value="1"/>
</dbReference>
<dbReference type="PANTHER" id="PTHR34218">
    <property type="entry name" value="PEPTIDASE S45 PENICILLIN AMIDASE"/>
    <property type="match status" value="1"/>
</dbReference>
<dbReference type="GO" id="GO:0017000">
    <property type="term" value="P:antibiotic biosynthetic process"/>
    <property type="evidence" value="ECO:0007669"/>
    <property type="project" value="InterPro"/>
</dbReference>
<dbReference type="InterPro" id="IPR002692">
    <property type="entry name" value="S45"/>
</dbReference>
<dbReference type="Gene3D" id="1.10.439.10">
    <property type="entry name" value="Penicillin Amidohydrolase, domain 1"/>
    <property type="match status" value="1"/>
</dbReference>
<evidence type="ECO:0000256" key="1">
    <source>
        <dbReference type="ARBA" id="ARBA00006586"/>
    </source>
</evidence>
<evidence type="ECO:0000256" key="2">
    <source>
        <dbReference type="ARBA" id="ARBA00022801"/>
    </source>
</evidence>
<evidence type="ECO:0000313" key="6">
    <source>
        <dbReference type="EMBL" id="RKF04762.1"/>
    </source>
</evidence>
<keyword evidence="5" id="KW-0106">Calcium</keyword>
<evidence type="ECO:0000256" key="5">
    <source>
        <dbReference type="PIRSR" id="PIRSR001227-2"/>
    </source>
</evidence>
<feature type="active site" description="Nucleophile" evidence="4">
    <location>
        <position position="247"/>
    </location>
</feature>
<evidence type="ECO:0000256" key="4">
    <source>
        <dbReference type="PIRSR" id="PIRSR001227-1"/>
    </source>
</evidence>
<dbReference type="GO" id="GO:0046872">
    <property type="term" value="F:metal ion binding"/>
    <property type="evidence" value="ECO:0007669"/>
    <property type="project" value="UniProtKB-KW"/>
</dbReference>
<dbReference type="PIRSF" id="PIRSF001227">
    <property type="entry name" value="Pen_acylase"/>
    <property type="match status" value="1"/>
</dbReference>
<comment type="caution">
    <text evidence="6">The sequence shown here is derived from an EMBL/GenBank/DDBJ whole genome shotgun (WGS) entry which is preliminary data.</text>
</comment>
<keyword evidence="5" id="KW-0479">Metal-binding</keyword>
<gene>
    <name evidence="6" type="ORF">C8N26_0151</name>
</gene>
<dbReference type="Gene3D" id="2.30.120.10">
    <property type="match status" value="1"/>
</dbReference>
<dbReference type="Proteomes" id="UP000285780">
    <property type="component" value="Unassembled WGS sequence"/>
</dbReference>
<proteinExistence type="inferred from homology"/>
<reference evidence="6 7" key="1">
    <citation type="submission" date="2018-09" db="EMBL/GenBank/DDBJ databases">
        <title>Genomic Encyclopedia of Archaeal and Bacterial Type Strains, Phase II (KMG-II): from individual species to whole genera.</title>
        <authorList>
            <person name="Goeker M."/>
        </authorList>
    </citation>
    <scope>NUCLEOTIDE SEQUENCE [LARGE SCALE GENOMIC DNA]</scope>
    <source>
        <strain evidence="6 7">DSM 16505</strain>
    </source>
</reference>
<dbReference type="InterPro" id="IPR014395">
    <property type="entry name" value="Pen/GL7ACA/AHL_acylase"/>
</dbReference>
<protein>
    <submittedName>
        <fullName evidence="6">Penicillin amidase</fullName>
    </submittedName>
</protein>
<comment type="similarity">
    <text evidence="1">Belongs to the peptidase S45 family.</text>
</comment>
<feature type="binding site" evidence="5">
    <location>
        <position position="319"/>
    </location>
    <ligand>
        <name>Ca(2+)</name>
        <dbReference type="ChEBI" id="CHEBI:29108"/>
    </ligand>
</feature>
<dbReference type="Gene3D" id="3.60.20.10">
    <property type="entry name" value="Glutamine Phosphoribosylpyrophosphate, subunit 1, domain 1"/>
    <property type="match status" value="1"/>
</dbReference>
<dbReference type="InterPro" id="IPR029055">
    <property type="entry name" value="Ntn_hydrolases_N"/>
</dbReference>
<comment type="cofactor">
    <cofactor evidence="5">
        <name>Ca(2+)</name>
        <dbReference type="ChEBI" id="CHEBI:29108"/>
    </cofactor>
    <text evidence="5">Binds 1 Ca(2+) ion per dimer.</text>
</comment>
<evidence type="ECO:0000256" key="3">
    <source>
        <dbReference type="ARBA" id="ARBA00023145"/>
    </source>
</evidence>
<keyword evidence="3" id="KW-0865">Zymogen</keyword>
<dbReference type="RefSeq" id="WP_120185612.1">
    <property type="nucleotide sequence ID" value="NZ_RAQM01000006.1"/>
</dbReference>